<dbReference type="SUPFAM" id="SSF46689">
    <property type="entry name" value="Homeodomain-like"/>
    <property type="match status" value="1"/>
</dbReference>
<protein>
    <submittedName>
        <fullName evidence="4">Transposase</fullName>
    </submittedName>
</protein>
<dbReference type="Proteomes" id="UP000291289">
    <property type="component" value="Unassembled WGS sequence"/>
</dbReference>
<dbReference type="OrthoDB" id="3267704at2"/>
<comment type="similarity">
    <text evidence="1">Belongs to the IS150/IS1296 orfA family.</text>
</comment>
<feature type="domain" description="Insertion element IS150 protein InsJ-like helix-turn-helix" evidence="3">
    <location>
        <begin position="65"/>
        <end position="117"/>
    </location>
</feature>
<dbReference type="RefSeq" id="WP_131283288.1">
    <property type="nucleotide sequence ID" value="NZ_RXLP01000008.1"/>
</dbReference>
<evidence type="ECO:0000313" key="4">
    <source>
        <dbReference type="EMBL" id="TCD54661.1"/>
    </source>
</evidence>
<dbReference type="PANTHER" id="PTHR33795">
    <property type="entry name" value="INSERTION ELEMENT IS150 PROTEIN INSJ"/>
    <property type="match status" value="1"/>
</dbReference>
<dbReference type="InterPro" id="IPR055247">
    <property type="entry name" value="InsJ-like_HTH"/>
</dbReference>
<comment type="caution">
    <text evidence="4">The sequence shown here is derived from an EMBL/GenBank/DDBJ whole genome shotgun (WGS) entry which is preliminary data.</text>
</comment>
<proteinExistence type="inferred from homology"/>
<name>A0A4R0QYG7_9BIFI</name>
<evidence type="ECO:0000259" key="3">
    <source>
        <dbReference type="Pfam" id="PF13518"/>
    </source>
</evidence>
<dbReference type="Pfam" id="PF13518">
    <property type="entry name" value="HTH_28"/>
    <property type="match status" value="1"/>
</dbReference>
<feature type="region of interest" description="Disordered" evidence="2">
    <location>
        <begin position="110"/>
        <end position="130"/>
    </location>
</feature>
<organism evidence="4 5">
    <name type="scientific">Alloscardovia theropitheci</name>
    <dbReference type="NCBI Taxonomy" id="2496842"/>
    <lineage>
        <taxon>Bacteria</taxon>
        <taxon>Bacillati</taxon>
        <taxon>Actinomycetota</taxon>
        <taxon>Actinomycetes</taxon>
        <taxon>Bifidobacteriales</taxon>
        <taxon>Bifidobacteriaceae</taxon>
        <taxon>Alloscardovia</taxon>
    </lineage>
</organism>
<dbReference type="InterPro" id="IPR009057">
    <property type="entry name" value="Homeodomain-like_sf"/>
</dbReference>
<dbReference type="Gene3D" id="1.10.10.10">
    <property type="entry name" value="Winged helix-like DNA-binding domain superfamily/Winged helix DNA-binding domain"/>
    <property type="match status" value="1"/>
</dbReference>
<dbReference type="AlphaFoldDB" id="A0A4R0QYG7"/>
<dbReference type="EMBL" id="RXLP01000008">
    <property type="protein sequence ID" value="TCD54661.1"/>
    <property type="molecule type" value="Genomic_DNA"/>
</dbReference>
<keyword evidence="5" id="KW-1185">Reference proteome</keyword>
<dbReference type="InterPro" id="IPR036388">
    <property type="entry name" value="WH-like_DNA-bd_sf"/>
</dbReference>
<dbReference type="InterPro" id="IPR052057">
    <property type="entry name" value="IS150/IS1296_orfA-like"/>
</dbReference>
<evidence type="ECO:0000313" key="5">
    <source>
        <dbReference type="Proteomes" id="UP000291289"/>
    </source>
</evidence>
<reference evidence="4 5" key="1">
    <citation type="submission" date="2018-12" db="EMBL/GenBank/DDBJ databases">
        <title>Alloscrdovia theropitheci sp. nov: a novel taxon from the feces of the bleeding-herat monkey (Theropithecus geleda).</title>
        <authorList>
            <person name="Modesto M."/>
        </authorList>
    </citation>
    <scope>NUCLEOTIDE SEQUENCE [LARGE SCALE GENOMIC DNA]</scope>
    <source>
        <strain evidence="4 5">GLDI4/2</strain>
    </source>
</reference>
<sequence>MNVDSKSVRGQAFSLFAQGYGYKYVARVLDMSVYSAKEYYYTYRSQGSQAEHNMSKQQTYSLETKLQAVLAVIDNEESKASVLERLHIRSMTSLKSWIRAYKQHGVAGLEPRAAGRPQGSKSQATDTSEHDELIARIEYLEAENAYLKKLQALKASR</sequence>
<gene>
    <name evidence="4" type="ORF">EJ419_02165</name>
</gene>
<evidence type="ECO:0000256" key="1">
    <source>
        <dbReference type="ARBA" id="ARBA00038232"/>
    </source>
</evidence>
<accession>A0A4R0QYG7</accession>
<dbReference type="PANTHER" id="PTHR33795:SF1">
    <property type="entry name" value="INSERTION ELEMENT IS150 PROTEIN INSJ"/>
    <property type="match status" value="1"/>
</dbReference>
<evidence type="ECO:0000256" key="2">
    <source>
        <dbReference type="SAM" id="MobiDB-lite"/>
    </source>
</evidence>